<protein>
    <submittedName>
        <fullName evidence="1">Uncharacterized protein</fullName>
    </submittedName>
</protein>
<evidence type="ECO:0000313" key="1">
    <source>
        <dbReference type="EMBL" id="KAJ7388111.1"/>
    </source>
</evidence>
<keyword evidence="2" id="KW-1185">Reference proteome</keyword>
<evidence type="ECO:0000313" key="2">
    <source>
        <dbReference type="Proteomes" id="UP001163046"/>
    </source>
</evidence>
<accession>A0A9W9ZUJ2</accession>
<name>A0A9W9ZUJ2_9CNID</name>
<dbReference type="InterPro" id="IPR027417">
    <property type="entry name" value="P-loop_NTPase"/>
</dbReference>
<dbReference type="EMBL" id="MU825632">
    <property type="protein sequence ID" value="KAJ7388111.1"/>
    <property type="molecule type" value="Genomic_DNA"/>
</dbReference>
<dbReference type="Proteomes" id="UP001163046">
    <property type="component" value="Unassembled WGS sequence"/>
</dbReference>
<sequence length="97" mass="10847">MRLIALIPGESDSDQIYTRLGELKKYGTVMAALTGTATPHTLQDAVDMAQELKKHNISVTYVHGTLSDTDRKKNEELWSNGNVKVMLCNEVLWNGDR</sequence>
<dbReference type="Gene3D" id="3.40.50.300">
    <property type="entry name" value="P-loop containing nucleotide triphosphate hydrolases"/>
    <property type="match status" value="1"/>
</dbReference>
<dbReference type="AlphaFoldDB" id="A0A9W9ZUJ2"/>
<proteinExistence type="predicted"/>
<organism evidence="1 2">
    <name type="scientific">Desmophyllum pertusum</name>
    <dbReference type="NCBI Taxonomy" id="174260"/>
    <lineage>
        <taxon>Eukaryota</taxon>
        <taxon>Metazoa</taxon>
        <taxon>Cnidaria</taxon>
        <taxon>Anthozoa</taxon>
        <taxon>Hexacorallia</taxon>
        <taxon>Scleractinia</taxon>
        <taxon>Caryophylliina</taxon>
        <taxon>Caryophylliidae</taxon>
        <taxon>Desmophyllum</taxon>
    </lineage>
</organism>
<reference evidence="1" key="1">
    <citation type="submission" date="2023-01" db="EMBL/GenBank/DDBJ databases">
        <title>Genome assembly of the deep-sea coral Lophelia pertusa.</title>
        <authorList>
            <person name="Herrera S."/>
            <person name="Cordes E."/>
        </authorList>
    </citation>
    <scope>NUCLEOTIDE SEQUENCE</scope>
    <source>
        <strain evidence="1">USNM1676648</strain>
        <tissue evidence="1">Polyp</tissue>
    </source>
</reference>
<comment type="caution">
    <text evidence="1">The sequence shown here is derived from an EMBL/GenBank/DDBJ whole genome shotgun (WGS) entry which is preliminary data.</text>
</comment>
<gene>
    <name evidence="1" type="ORF">OS493_039752</name>
</gene>
<dbReference type="SUPFAM" id="SSF52540">
    <property type="entry name" value="P-loop containing nucleoside triphosphate hydrolases"/>
    <property type="match status" value="1"/>
</dbReference>